<dbReference type="InterPro" id="IPR025941">
    <property type="entry name" value="Vps8_central_dom"/>
</dbReference>
<evidence type="ECO:0000313" key="2">
    <source>
        <dbReference type="EMBL" id="KAJ8866328.1"/>
    </source>
</evidence>
<dbReference type="InterPro" id="IPR016024">
    <property type="entry name" value="ARM-type_fold"/>
</dbReference>
<keyword evidence="3" id="KW-1185">Reference proteome</keyword>
<dbReference type="PANTHER" id="PTHR12616">
    <property type="entry name" value="VACUOLAR PROTEIN SORTING VPS41"/>
    <property type="match status" value="1"/>
</dbReference>
<dbReference type="EMBL" id="JARBHB010000016">
    <property type="protein sequence ID" value="KAJ8866328.1"/>
    <property type="molecule type" value="Genomic_DNA"/>
</dbReference>
<dbReference type="Pfam" id="PF23556">
    <property type="entry name" value="TPR_Vps41"/>
    <property type="match status" value="1"/>
</dbReference>
<organism evidence="2 3">
    <name type="scientific">Dryococelus australis</name>
    <dbReference type="NCBI Taxonomy" id="614101"/>
    <lineage>
        <taxon>Eukaryota</taxon>
        <taxon>Metazoa</taxon>
        <taxon>Ecdysozoa</taxon>
        <taxon>Arthropoda</taxon>
        <taxon>Hexapoda</taxon>
        <taxon>Insecta</taxon>
        <taxon>Pterygota</taxon>
        <taxon>Neoptera</taxon>
        <taxon>Polyneoptera</taxon>
        <taxon>Phasmatodea</taxon>
        <taxon>Verophasmatodea</taxon>
        <taxon>Anareolatae</taxon>
        <taxon>Phasmatidae</taxon>
        <taxon>Eurycanthinae</taxon>
        <taxon>Dryococelus</taxon>
    </lineage>
</organism>
<accession>A0ABQ9G2B9</accession>
<dbReference type="Pfam" id="PF12816">
    <property type="entry name" value="TPR_Vps8"/>
    <property type="match status" value="1"/>
</dbReference>
<name>A0ABQ9G2B9_9NEOP</name>
<feature type="domain" description="Vacuolar protein sorting-associated protein 8 central" evidence="1">
    <location>
        <begin position="114"/>
        <end position="295"/>
    </location>
</feature>
<reference evidence="2 3" key="1">
    <citation type="submission" date="2023-02" db="EMBL/GenBank/DDBJ databases">
        <title>LHISI_Scaffold_Assembly.</title>
        <authorList>
            <person name="Stuart O.P."/>
            <person name="Cleave R."/>
            <person name="Magrath M.J.L."/>
            <person name="Mikheyev A.S."/>
        </authorList>
    </citation>
    <scope>NUCLEOTIDE SEQUENCE [LARGE SCALE GENOMIC DNA]</scope>
    <source>
        <strain evidence="2">Daus_M_001</strain>
        <tissue evidence="2">Leg muscle</tissue>
    </source>
</reference>
<evidence type="ECO:0000313" key="3">
    <source>
        <dbReference type="Proteomes" id="UP001159363"/>
    </source>
</evidence>
<dbReference type="SUPFAM" id="SSF48371">
    <property type="entry name" value="ARM repeat"/>
    <property type="match status" value="1"/>
</dbReference>
<comment type="caution">
    <text evidence="2">The sequence shown here is derived from an EMBL/GenBank/DDBJ whole genome shotgun (WGS) entry which is preliminary data.</text>
</comment>
<protein>
    <recommendedName>
        <fullName evidence="1">Vacuolar protein sorting-associated protein 8 central domain-containing protein</fullName>
    </recommendedName>
</protein>
<dbReference type="PANTHER" id="PTHR12616:SF8">
    <property type="entry name" value="VACUOLAR PROTEIN SORTING-ASSOCIATED PROTEIN 8 HOMOLOG"/>
    <property type="match status" value="1"/>
</dbReference>
<proteinExistence type="predicted"/>
<dbReference type="InterPro" id="IPR045111">
    <property type="entry name" value="Vps41/Vps8"/>
</dbReference>
<dbReference type="Proteomes" id="UP001159363">
    <property type="component" value="Chromosome 15"/>
</dbReference>
<sequence length="672" mass="76547">MKTTRPNYPITVVLKGLAVATSEGSGVCYHYQKGSDGCCYQKGREGKRVDDFLQEMLVKSLWKVLVKMQKSFWQGCFSFLVGMAICDWMKPYYRDTLFNTLWDACTHQAARACYLQSLEPWLLNDRLPNLPPFISQEFVTHYENKGFLQALEACLVHLEVTSIDIDQVMRLCWTHGLYDAIIHIHNRAMKDYVTPLQDLMPILQAALSTGKQLTDRQIVLGNKLLVYISCCLAGRAYPVGDIPEEDVQSVKYEVFKCLTSLHSKDASDNELPYPYLRTLLQFDTREFLNVLALAFEEPEFTSELGLRQVQRLVDILLLVMVKGSGFMPSQVGSLFTFLARQLAKPWCGLHVDRQLFEQVVEFLTESSGSTSLGHHEERQQALLELMRVGGLQHFDQDRLLRLADKAGFYRVCELLYEQRREYEKILQCYLRDALRRPQVFSFLHNLLLLCSGGESGCTPRIEAQILDSIAELLDVDPGRTGQVVCSHLPHLVPAIVEQLRDQRELLFRFLQAVFHYRESHNRDDLPLEPHLVELYISLLCEHAPNQVLTFLSASDSYRLDNAISIVKSCGHAEATAYLLERAGDFRGALTLLLEKLEQRLAAGERGEELGVLVSTLKALCQRASASMDEKSRQEMWFLLLECIMRPQRDKTHNSQGSCIEGICGTDSKCELP</sequence>
<evidence type="ECO:0000259" key="1">
    <source>
        <dbReference type="Pfam" id="PF12816"/>
    </source>
</evidence>
<gene>
    <name evidence="2" type="ORF">PR048_032171</name>
</gene>